<dbReference type="STRING" id="1520.LF65_02998"/>
<feature type="transmembrane region" description="Helical" evidence="1">
    <location>
        <begin position="7"/>
        <end position="27"/>
    </location>
</feature>
<dbReference type="RefSeq" id="WP_041897066.1">
    <property type="nucleotide sequence ID" value="NZ_CP010086.2"/>
</dbReference>
<dbReference type="KEGG" id="cbei:LF65_02998"/>
<evidence type="ECO:0000256" key="1">
    <source>
        <dbReference type="SAM" id="Phobius"/>
    </source>
</evidence>
<evidence type="ECO:0000313" key="3">
    <source>
        <dbReference type="Proteomes" id="UP000031866"/>
    </source>
</evidence>
<keyword evidence="1" id="KW-0812">Transmembrane</keyword>
<dbReference type="OrthoDB" id="4966203at2"/>
<accession>A0A0B5QNH3</accession>
<keyword evidence="1" id="KW-0472">Membrane</keyword>
<evidence type="ECO:0008006" key="4">
    <source>
        <dbReference type="Google" id="ProtNLM"/>
    </source>
</evidence>
<dbReference type="Proteomes" id="UP000031866">
    <property type="component" value="Chromosome"/>
</dbReference>
<proteinExistence type="predicted"/>
<dbReference type="InterPro" id="IPR014509">
    <property type="entry name" value="YjdF-like"/>
</dbReference>
<feature type="transmembrane region" description="Helical" evidence="1">
    <location>
        <begin position="33"/>
        <end position="53"/>
    </location>
</feature>
<feature type="transmembrane region" description="Helical" evidence="1">
    <location>
        <begin position="171"/>
        <end position="191"/>
    </location>
</feature>
<feature type="transmembrane region" description="Helical" evidence="1">
    <location>
        <begin position="91"/>
        <end position="111"/>
    </location>
</feature>
<protein>
    <recommendedName>
        <fullName evidence="4">Membrane-spanning protein</fullName>
    </recommendedName>
</protein>
<sequence length="200" mass="22877">MINKSSKIGVILAILLEILIIITAIRTASSNPWSYLLFLLWDAISIFIPFIVLKVANSNKITLPSSFLSASIIFIFATLYLGETLKFYSMFWWWDLFLHGIFGVYGVIIGVHLLQGIIEKTKNTTKKKFSKFTLIFAFCFTIAIGTIWEIYEFLADYFFKTDMTNGSLEDTATDLMIKITCAFITCLIYYFSKLKKANNV</sequence>
<name>A0A0B5QNH3_CLOBE</name>
<evidence type="ECO:0000313" key="2">
    <source>
        <dbReference type="EMBL" id="AJG99567.1"/>
    </source>
</evidence>
<feature type="transmembrane region" description="Helical" evidence="1">
    <location>
        <begin position="65"/>
        <end position="85"/>
    </location>
</feature>
<dbReference type="Pfam" id="PF09997">
    <property type="entry name" value="DUF2238"/>
    <property type="match status" value="1"/>
</dbReference>
<gene>
    <name evidence="2" type="ORF">LF65_02998</name>
</gene>
<feature type="transmembrane region" description="Helical" evidence="1">
    <location>
        <begin position="132"/>
        <end position="151"/>
    </location>
</feature>
<dbReference type="EMBL" id="CP010086">
    <property type="protein sequence ID" value="AJG99567.1"/>
    <property type="molecule type" value="Genomic_DNA"/>
</dbReference>
<organism evidence="2 3">
    <name type="scientific">Clostridium beijerinckii</name>
    <name type="common">Clostridium MP</name>
    <dbReference type="NCBI Taxonomy" id="1520"/>
    <lineage>
        <taxon>Bacteria</taxon>
        <taxon>Bacillati</taxon>
        <taxon>Bacillota</taxon>
        <taxon>Clostridia</taxon>
        <taxon>Eubacteriales</taxon>
        <taxon>Clostridiaceae</taxon>
        <taxon>Clostridium</taxon>
    </lineage>
</organism>
<reference evidence="3" key="1">
    <citation type="submission" date="2014-12" db="EMBL/GenBank/DDBJ databases">
        <title>Genome sequence of Clostridium beijerinckii strain 59B.</title>
        <authorList>
            <person name="Little G.T."/>
            <person name="Minton N.P."/>
        </authorList>
    </citation>
    <scope>NUCLEOTIDE SEQUENCE [LARGE SCALE GENOMIC DNA]</scope>
    <source>
        <strain evidence="3">59B</strain>
    </source>
</reference>
<dbReference type="AlphaFoldDB" id="A0A0B5QNH3"/>
<keyword evidence="1" id="KW-1133">Transmembrane helix</keyword>